<dbReference type="AlphaFoldDB" id="A0AAD3P7V5"/>
<dbReference type="Proteomes" id="UP001279734">
    <property type="component" value="Unassembled WGS sequence"/>
</dbReference>
<evidence type="ECO:0000313" key="1">
    <source>
        <dbReference type="EMBL" id="GMH00595.1"/>
    </source>
</evidence>
<accession>A0AAD3P7V5</accession>
<comment type="caution">
    <text evidence="1">The sequence shown here is derived from an EMBL/GenBank/DDBJ whole genome shotgun (WGS) entry which is preliminary data.</text>
</comment>
<reference evidence="1" key="1">
    <citation type="submission" date="2023-05" db="EMBL/GenBank/DDBJ databases">
        <title>Nepenthes gracilis genome sequencing.</title>
        <authorList>
            <person name="Fukushima K."/>
        </authorList>
    </citation>
    <scope>NUCLEOTIDE SEQUENCE</scope>
    <source>
        <strain evidence="1">SING2019-196</strain>
    </source>
</reference>
<evidence type="ECO:0000313" key="2">
    <source>
        <dbReference type="Proteomes" id="UP001279734"/>
    </source>
</evidence>
<proteinExistence type="predicted"/>
<sequence>MGAVAHTEDIVSNGDLVLPPNAVRGQITRMDHLASLRILPGLLYARLHCAQYAAKCQDGCTDRYGHFAILAPDQPVANGQARWLRCVSDLEMAWLKALGG</sequence>
<organism evidence="1 2">
    <name type="scientific">Nepenthes gracilis</name>
    <name type="common">Slender pitcher plant</name>
    <dbReference type="NCBI Taxonomy" id="150966"/>
    <lineage>
        <taxon>Eukaryota</taxon>
        <taxon>Viridiplantae</taxon>
        <taxon>Streptophyta</taxon>
        <taxon>Embryophyta</taxon>
        <taxon>Tracheophyta</taxon>
        <taxon>Spermatophyta</taxon>
        <taxon>Magnoliopsida</taxon>
        <taxon>eudicotyledons</taxon>
        <taxon>Gunneridae</taxon>
        <taxon>Pentapetalae</taxon>
        <taxon>Caryophyllales</taxon>
        <taxon>Nepenthaceae</taxon>
        <taxon>Nepenthes</taxon>
    </lineage>
</organism>
<name>A0AAD3P7V5_NEPGR</name>
<gene>
    <name evidence="1" type="ORF">Nepgr_002434</name>
</gene>
<protein>
    <submittedName>
        <fullName evidence="1">Uncharacterized protein</fullName>
    </submittedName>
</protein>
<dbReference type="EMBL" id="BSYO01000002">
    <property type="protein sequence ID" value="GMH00595.1"/>
    <property type="molecule type" value="Genomic_DNA"/>
</dbReference>
<keyword evidence="2" id="KW-1185">Reference proteome</keyword>